<evidence type="ECO:0000313" key="4">
    <source>
        <dbReference type="Proteomes" id="UP000503640"/>
    </source>
</evidence>
<comment type="caution">
    <text evidence="3">The sequence shown here is derived from an EMBL/GenBank/DDBJ whole genome shotgun (WGS) entry which is preliminary data.</text>
</comment>
<accession>A0A7I9VH32</accession>
<evidence type="ECO:0000313" key="3">
    <source>
        <dbReference type="EMBL" id="GEJ55702.1"/>
    </source>
</evidence>
<keyword evidence="4" id="KW-1185">Reference proteome</keyword>
<gene>
    <name evidence="3" type="ORF">AMYX_04430</name>
</gene>
<proteinExistence type="predicted"/>
<sequence length="339" mass="37274">MQKAERLLDLAAFLLRAAEPVSWREIQEQFPGDYGGSEEAAIRKFERDKAELLELGIPVRWDAQDEDRPAGYLIDRDEFYLPNLELPPEDLVLLYLAGSAALAQGAFPYAKDLAHALNKLSFAARAPGASETAALAARHLSSDDAAPARPGGGGPLAQQLEELSAAVMAKKRVHLAYQGAERRARTERDVDPYGLYQSGSAWFLVGWCHLRRDVRTFHLARILELSVNAAAPRTPDFAVPAGFDLHALATRETWEYAIHAPERCTVRLEGPVSPEARASFGPRAQLREEDGAVVVELVATNAEALLRHVLALERAQVVAPARLRQQARAVLDRLAERLA</sequence>
<dbReference type="InterPro" id="IPR026881">
    <property type="entry name" value="WYL_dom"/>
</dbReference>
<dbReference type="PROSITE" id="PS52050">
    <property type="entry name" value="WYL"/>
    <property type="match status" value="1"/>
</dbReference>
<feature type="domain" description="WCX" evidence="2">
    <location>
        <begin position="261"/>
        <end position="335"/>
    </location>
</feature>
<dbReference type="InterPro" id="IPR051534">
    <property type="entry name" value="CBASS_pafABC_assoc_protein"/>
</dbReference>
<evidence type="ECO:0000259" key="1">
    <source>
        <dbReference type="Pfam" id="PF13280"/>
    </source>
</evidence>
<name>A0A7I9VH32_9BACT</name>
<dbReference type="RefSeq" id="WP_176062483.1">
    <property type="nucleotide sequence ID" value="NZ_BJTG01000001.1"/>
</dbReference>
<dbReference type="Pfam" id="PF25583">
    <property type="entry name" value="WCX"/>
    <property type="match status" value="1"/>
</dbReference>
<dbReference type="InterPro" id="IPR057727">
    <property type="entry name" value="WCX_dom"/>
</dbReference>
<feature type="domain" description="WYL" evidence="1">
    <location>
        <begin position="160"/>
        <end position="226"/>
    </location>
</feature>
<dbReference type="AlphaFoldDB" id="A0A7I9VH32"/>
<evidence type="ECO:0000259" key="2">
    <source>
        <dbReference type="Pfam" id="PF25583"/>
    </source>
</evidence>
<protein>
    <submittedName>
        <fullName evidence="3">Transcriptional regulator</fullName>
    </submittedName>
</protein>
<dbReference type="Proteomes" id="UP000503640">
    <property type="component" value="Unassembled WGS sequence"/>
</dbReference>
<reference evidence="4" key="1">
    <citation type="journal article" date="2020" name="Appl. Environ. Microbiol.">
        <title>Diazotrophic Anaeromyxobacter Isolates from Soils.</title>
        <authorList>
            <person name="Masuda Y."/>
            <person name="Yamanaka H."/>
            <person name="Xu Z.X."/>
            <person name="Shiratori Y."/>
            <person name="Aono T."/>
            <person name="Amachi S."/>
            <person name="Senoo K."/>
            <person name="Itoh H."/>
        </authorList>
    </citation>
    <scope>NUCLEOTIDE SEQUENCE [LARGE SCALE GENOMIC DNA]</scope>
    <source>
        <strain evidence="4">R267</strain>
    </source>
</reference>
<organism evidence="3 4">
    <name type="scientific">Anaeromyxobacter diazotrophicus</name>
    <dbReference type="NCBI Taxonomy" id="2590199"/>
    <lineage>
        <taxon>Bacteria</taxon>
        <taxon>Pseudomonadati</taxon>
        <taxon>Myxococcota</taxon>
        <taxon>Myxococcia</taxon>
        <taxon>Myxococcales</taxon>
        <taxon>Cystobacterineae</taxon>
        <taxon>Anaeromyxobacteraceae</taxon>
        <taxon>Anaeromyxobacter</taxon>
    </lineage>
</organism>
<dbReference type="PANTHER" id="PTHR34580">
    <property type="match status" value="1"/>
</dbReference>
<dbReference type="PANTHER" id="PTHR34580:SF1">
    <property type="entry name" value="PROTEIN PAFC"/>
    <property type="match status" value="1"/>
</dbReference>
<dbReference type="Pfam" id="PF13280">
    <property type="entry name" value="WYL"/>
    <property type="match status" value="1"/>
</dbReference>
<dbReference type="EMBL" id="BJTG01000001">
    <property type="protein sequence ID" value="GEJ55702.1"/>
    <property type="molecule type" value="Genomic_DNA"/>
</dbReference>